<evidence type="ECO:0000313" key="1">
    <source>
        <dbReference type="EMBL" id="KIO00071.1"/>
    </source>
</evidence>
<protein>
    <submittedName>
        <fullName evidence="1">Uncharacterized protein</fullName>
    </submittedName>
</protein>
<proteinExistence type="predicted"/>
<reference evidence="2" key="2">
    <citation type="submission" date="2015-01" db="EMBL/GenBank/DDBJ databases">
        <title>Evolutionary Origins and Diversification of the Mycorrhizal Mutualists.</title>
        <authorList>
            <consortium name="DOE Joint Genome Institute"/>
            <consortium name="Mycorrhizal Genomics Consortium"/>
            <person name="Kohler A."/>
            <person name="Kuo A."/>
            <person name="Nagy L.G."/>
            <person name="Floudas D."/>
            <person name="Copeland A."/>
            <person name="Barry K.W."/>
            <person name="Cichocki N."/>
            <person name="Veneault-Fourrey C."/>
            <person name="LaButti K."/>
            <person name="Lindquist E.A."/>
            <person name="Lipzen A."/>
            <person name="Lundell T."/>
            <person name="Morin E."/>
            <person name="Murat C."/>
            <person name="Riley R."/>
            <person name="Ohm R."/>
            <person name="Sun H."/>
            <person name="Tunlid A."/>
            <person name="Henrissat B."/>
            <person name="Grigoriev I.V."/>
            <person name="Hibbett D.S."/>
            <person name="Martin F."/>
        </authorList>
    </citation>
    <scope>NUCLEOTIDE SEQUENCE [LARGE SCALE GENOMIC DNA]</scope>
    <source>
        <strain evidence="2">Marx 270</strain>
    </source>
</reference>
<dbReference type="AlphaFoldDB" id="A0A0C3NXL5"/>
<sequence>IGTNNNSSSQLIPRRQTRTLRTNTVAHRMFQLLGHTEVLLIPQYVHTYVCT</sequence>
<keyword evidence="2" id="KW-1185">Reference proteome</keyword>
<dbReference type="InParanoid" id="A0A0C3NXL5"/>
<reference evidence="1 2" key="1">
    <citation type="submission" date="2014-04" db="EMBL/GenBank/DDBJ databases">
        <authorList>
            <consortium name="DOE Joint Genome Institute"/>
            <person name="Kuo A."/>
            <person name="Kohler A."/>
            <person name="Costa M.D."/>
            <person name="Nagy L.G."/>
            <person name="Floudas D."/>
            <person name="Copeland A."/>
            <person name="Barry K.W."/>
            <person name="Cichocki N."/>
            <person name="Veneault-Fourrey C."/>
            <person name="LaButti K."/>
            <person name="Lindquist E.A."/>
            <person name="Lipzen A."/>
            <person name="Lundell T."/>
            <person name="Morin E."/>
            <person name="Murat C."/>
            <person name="Sun H."/>
            <person name="Tunlid A."/>
            <person name="Henrissat B."/>
            <person name="Grigoriev I.V."/>
            <person name="Hibbett D.S."/>
            <person name="Martin F."/>
            <person name="Nordberg H.P."/>
            <person name="Cantor M.N."/>
            <person name="Hua S.X."/>
        </authorList>
    </citation>
    <scope>NUCLEOTIDE SEQUENCE [LARGE SCALE GENOMIC DNA]</scope>
    <source>
        <strain evidence="1 2">Marx 270</strain>
    </source>
</reference>
<dbReference type="Proteomes" id="UP000054217">
    <property type="component" value="Unassembled WGS sequence"/>
</dbReference>
<accession>A0A0C3NXL5</accession>
<dbReference type="EMBL" id="KN831999">
    <property type="protein sequence ID" value="KIO00071.1"/>
    <property type="molecule type" value="Genomic_DNA"/>
</dbReference>
<name>A0A0C3NXL5_PISTI</name>
<gene>
    <name evidence="1" type="ORF">M404DRAFT_1004192</name>
</gene>
<dbReference type="HOGENOM" id="CLU_3112102_0_0_1"/>
<feature type="non-terminal residue" evidence="1">
    <location>
        <position position="1"/>
    </location>
</feature>
<evidence type="ECO:0000313" key="2">
    <source>
        <dbReference type="Proteomes" id="UP000054217"/>
    </source>
</evidence>
<organism evidence="1 2">
    <name type="scientific">Pisolithus tinctorius Marx 270</name>
    <dbReference type="NCBI Taxonomy" id="870435"/>
    <lineage>
        <taxon>Eukaryota</taxon>
        <taxon>Fungi</taxon>
        <taxon>Dikarya</taxon>
        <taxon>Basidiomycota</taxon>
        <taxon>Agaricomycotina</taxon>
        <taxon>Agaricomycetes</taxon>
        <taxon>Agaricomycetidae</taxon>
        <taxon>Boletales</taxon>
        <taxon>Sclerodermatineae</taxon>
        <taxon>Pisolithaceae</taxon>
        <taxon>Pisolithus</taxon>
    </lineage>
</organism>